<accession>A0ABD0PVU5</accession>
<dbReference type="AlphaFoldDB" id="A0ABD0PVU5"/>
<gene>
    <name evidence="1" type="ORF">M9458_029076</name>
</gene>
<dbReference type="Gene3D" id="2.60.40.10">
    <property type="entry name" value="Immunoglobulins"/>
    <property type="match status" value="1"/>
</dbReference>
<name>A0ABD0PVU5_CIRMR</name>
<organism evidence="1 2">
    <name type="scientific">Cirrhinus mrigala</name>
    <name type="common">Mrigala</name>
    <dbReference type="NCBI Taxonomy" id="683832"/>
    <lineage>
        <taxon>Eukaryota</taxon>
        <taxon>Metazoa</taxon>
        <taxon>Chordata</taxon>
        <taxon>Craniata</taxon>
        <taxon>Vertebrata</taxon>
        <taxon>Euteleostomi</taxon>
        <taxon>Actinopterygii</taxon>
        <taxon>Neopterygii</taxon>
        <taxon>Teleostei</taxon>
        <taxon>Ostariophysi</taxon>
        <taxon>Cypriniformes</taxon>
        <taxon>Cyprinidae</taxon>
        <taxon>Labeoninae</taxon>
        <taxon>Labeonini</taxon>
        <taxon>Cirrhinus</taxon>
    </lineage>
</organism>
<dbReference type="Proteomes" id="UP001529510">
    <property type="component" value="Unassembled WGS sequence"/>
</dbReference>
<proteinExistence type="predicted"/>
<evidence type="ECO:0000313" key="1">
    <source>
        <dbReference type="EMBL" id="KAL0176746.1"/>
    </source>
</evidence>
<keyword evidence="2" id="KW-1185">Reference proteome</keyword>
<evidence type="ECO:0000313" key="2">
    <source>
        <dbReference type="Proteomes" id="UP001529510"/>
    </source>
</evidence>
<feature type="non-terminal residue" evidence="1">
    <location>
        <position position="91"/>
    </location>
</feature>
<comment type="caution">
    <text evidence="1">The sequence shown here is derived from an EMBL/GenBank/DDBJ whole genome shotgun (WGS) entry which is preliminary data.</text>
</comment>
<dbReference type="SUPFAM" id="SSF48726">
    <property type="entry name" value="Immunoglobulin"/>
    <property type="match status" value="1"/>
</dbReference>
<dbReference type="InterPro" id="IPR013783">
    <property type="entry name" value="Ig-like_fold"/>
</dbReference>
<dbReference type="EMBL" id="JAMKFB020000014">
    <property type="protein sequence ID" value="KAL0176746.1"/>
    <property type="molecule type" value="Genomic_DNA"/>
</dbReference>
<sequence>GQRILDWSWPEVSLTKVEFTDRQDQQSPTDTPGHRAVRVRECQGEPGKPYCKTLILTNTQANDSGYYRCFYQDIKAIIDGTTAASTFVFVR</sequence>
<protein>
    <submittedName>
        <fullName evidence="1">Uncharacterized protein</fullName>
    </submittedName>
</protein>
<feature type="non-terminal residue" evidence="1">
    <location>
        <position position="1"/>
    </location>
</feature>
<reference evidence="1 2" key="1">
    <citation type="submission" date="2024-05" db="EMBL/GenBank/DDBJ databases">
        <title>Genome sequencing and assembly of Indian major carp, Cirrhinus mrigala (Hamilton, 1822).</title>
        <authorList>
            <person name="Mohindra V."/>
            <person name="Chowdhury L.M."/>
            <person name="Lal K."/>
            <person name="Jena J.K."/>
        </authorList>
    </citation>
    <scope>NUCLEOTIDE SEQUENCE [LARGE SCALE GENOMIC DNA]</scope>
    <source>
        <strain evidence="1">CM1030</strain>
        <tissue evidence="1">Blood</tissue>
    </source>
</reference>
<dbReference type="InterPro" id="IPR036179">
    <property type="entry name" value="Ig-like_dom_sf"/>
</dbReference>